<protein>
    <submittedName>
        <fullName evidence="1">Uncharacterized protein</fullName>
    </submittedName>
</protein>
<organism evidence="1 2">
    <name type="scientific">Limoniibacter endophyticus</name>
    <dbReference type="NCBI Taxonomy" id="1565040"/>
    <lineage>
        <taxon>Bacteria</taxon>
        <taxon>Pseudomonadati</taxon>
        <taxon>Pseudomonadota</taxon>
        <taxon>Alphaproteobacteria</taxon>
        <taxon>Hyphomicrobiales</taxon>
        <taxon>Bartonellaceae</taxon>
        <taxon>Limoniibacter</taxon>
    </lineage>
</organism>
<name>A0A8J3GFY5_9HYPH</name>
<evidence type="ECO:0000313" key="2">
    <source>
        <dbReference type="Proteomes" id="UP000641137"/>
    </source>
</evidence>
<dbReference type="Proteomes" id="UP000641137">
    <property type="component" value="Unassembled WGS sequence"/>
</dbReference>
<evidence type="ECO:0000313" key="1">
    <source>
        <dbReference type="EMBL" id="GHC61707.1"/>
    </source>
</evidence>
<dbReference type="AlphaFoldDB" id="A0A8J3GFY5"/>
<sequence>MLSRIKGWLIAAGAALAIVASAFLYGRSSGQSATAIRRAEDRIKASNEARKIEDETSKLGGGDLDDALGRWMRDKR</sequence>
<proteinExistence type="predicted"/>
<accession>A0A8J3GFY5</accession>
<comment type="caution">
    <text evidence="1">The sequence shown here is derived from an EMBL/GenBank/DDBJ whole genome shotgun (WGS) entry which is preliminary data.</text>
</comment>
<keyword evidence="2" id="KW-1185">Reference proteome</keyword>
<gene>
    <name evidence="1" type="ORF">GCM10010136_02420</name>
</gene>
<reference evidence="1" key="1">
    <citation type="journal article" date="2014" name="Int. J. Syst. Evol. Microbiol.">
        <title>Complete genome sequence of Corynebacterium casei LMG S-19264T (=DSM 44701T), isolated from a smear-ripened cheese.</title>
        <authorList>
            <consortium name="US DOE Joint Genome Institute (JGI-PGF)"/>
            <person name="Walter F."/>
            <person name="Albersmeier A."/>
            <person name="Kalinowski J."/>
            <person name="Ruckert C."/>
        </authorList>
    </citation>
    <scope>NUCLEOTIDE SEQUENCE</scope>
    <source>
        <strain evidence="1">KCTC 42097</strain>
    </source>
</reference>
<dbReference type="RefSeq" id="WP_189486995.1">
    <property type="nucleotide sequence ID" value="NZ_BMZO01000001.1"/>
</dbReference>
<reference evidence="1" key="2">
    <citation type="submission" date="2020-09" db="EMBL/GenBank/DDBJ databases">
        <authorList>
            <person name="Sun Q."/>
            <person name="Kim S."/>
        </authorList>
    </citation>
    <scope>NUCLEOTIDE SEQUENCE</scope>
    <source>
        <strain evidence="1">KCTC 42097</strain>
    </source>
</reference>
<dbReference type="EMBL" id="BMZO01000001">
    <property type="protein sequence ID" value="GHC61707.1"/>
    <property type="molecule type" value="Genomic_DNA"/>
</dbReference>